<dbReference type="EMBL" id="CM009292">
    <property type="protein sequence ID" value="PNT42951.1"/>
    <property type="molecule type" value="Genomic_DNA"/>
</dbReference>
<dbReference type="InParanoid" id="A0A2K2AZJ6"/>
<sequence>MSITILTLRLTPHMDQLLIKGYWLANLNTKKNEKGKHASMLTLVIRLLHVAIVMHFFGSKNVLHVHPKRIHLSHFVALMVEFPFQLCNQLLQFLIFFLIPTIALPQKNFGTIYELITLCLLSHQWAQRLILLLMINQLHMCSR</sequence>
<evidence type="ECO:0000313" key="1">
    <source>
        <dbReference type="EMBL" id="PNT42951.1"/>
    </source>
</evidence>
<evidence type="ECO:0000313" key="2">
    <source>
        <dbReference type="Proteomes" id="UP000006729"/>
    </source>
</evidence>
<dbReference type="Proteomes" id="UP000006729">
    <property type="component" value="Chromosome 3"/>
</dbReference>
<accession>A0A2K2AZJ6</accession>
<dbReference type="AlphaFoldDB" id="A0A2K2AZJ6"/>
<proteinExistence type="predicted"/>
<organism evidence="1 2">
    <name type="scientific">Populus trichocarpa</name>
    <name type="common">Western balsam poplar</name>
    <name type="synonym">Populus balsamifera subsp. trichocarpa</name>
    <dbReference type="NCBI Taxonomy" id="3694"/>
    <lineage>
        <taxon>Eukaryota</taxon>
        <taxon>Viridiplantae</taxon>
        <taxon>Streptophyta</taxon>
        <taxon>Embryophyta</taxon>
        <taxon>Tracheophyta</taxon>
        <taxon>Spermatophyta</taxon>
        <taxon>Magnoliopsida</taxon>
        <taxon>eudicotyledons</taxon>
        <taxon>Gunneridae</taxon>
        <taxon>Pentapetalae</taxon>
        <taxon>rosids</taxon>
        <taxon>fabids</taxon>
        <taxon>Malpighiales</taxon>
        <taxon>Salicaceae</taxon>
        <taxon>Saliceae</taxon>
        <taxon>Populus</taxon>
    </lineage>
</organism>
<gene>
    <name evidence="1" type="ORF">POPTR_003G004500</name>
</gene>
<protein>
    <submittedName>
        <fullName evidence="1">Uncharacterized protein</fullName>
    </submittedName>
</protein>
<reference evidence="1 2" key="1">
    <citation type="journal article" date="2006" name="Science">
        <title>The genome of black cottonwood, Populus trichocarpa (Torr. &amp; Gray).</title>
        <authorList>
            <person name="Tuskan G.A."/>
            <person name="Difazio S."/>
            <person name="Jansson S."/>
            <person name="Bohlmann J."/>
            <person name="Grigoriev I."/>
            <person name="Hellsten U."/>
            <person name="Putnam N."/>
            <person name="Ralph S."/>
            <person name="Rombauts S."/>
            <person name="Salamov A."/>
            <person name="Schein J."/>
            <person name="Sterck L."/>
            <person name="Aerts A."/>
            <person name="Bhalerao R.R."/>
            <person name="Bhalerao R.P."/>
            <person name="Blaudez D."/>
            <person name="Boerjan W."/>
            <person name="Brun A."/>
            <person name="Brunner A."/>
            <person name="Busov V."/>
            <person name="Campbell M."/>
            <person name="Carlson J."/>
            <person name="Chalot M."/>
            <person name="Chapman J."/>
            <person name="Chen G.L."/>
            <person name="Cooper D."/>
            <person name="Coutinho P.M."/>
            <person name="Couturier J."/>
            <person name="Covert S."/>
            <person name="Cronk Q."/>
            <person name="Cunningham R."/>
            <person name="Davis J."/>
            <person name="Degroeve S."/>
            <person name="Dejardin A."/>
            <person name="Depamphilis C."/>
            <person name="Detter J."/>
            <person name="Dirks B."/>
            <person name="Dubchak I."/>
            <person name="Duplessis S."/>
            <person name="Ehlting J."/>
            <person name="Ellis B."/>
            <person name="Gendler K."/>
            <person name="Goodstein D."/>
            <person name="Gribskov M."/>
            <person name="Grimwood J."/>
            <person name="Groover A."/>
            <person name="Gunter L."/>
            <person name="Hamberger B."/>
            <person name="Heinze B."/>
            <person name="Helariutta Y."/>
            <person name="Henrissat B."/>
            <person name="Holligan D."/>
            <person name="Holt R."/>
            <person name="Huang W."/>
            <person name="Islam-Faridi N."/>
            <person name="Jones S."/>
            <person name="Jones-Rhoades M."/>
            <person name="Jorgensen R."/>
            <person name="Joshi C."/>
            <person name="Kangasjarvi J."/>
            <person name="Karlsson J."/>
            <person name="Kelleher C."/>
            <person name="Kirkpatrick R."/>
            <person name="Kirst M."/>
            <person name="Kohler A."/>
            <person name="Kalluri U."/>
            <person name="Larimer F."/>
            <person name="Leebens-Mack J."/>
            <person name="Leple J.C."/>
            <person name="Locascio P."/>
            <person name="Lou Y."/>
            <person name="Lucas S."/>
            <person name="Martin F."/>
            <person name="Montanini B."/>
            <person name="Napoli C."/>
            <person name="Nelson D.R."/>
            <person name="Nelson C."/>
            <person name="Nieminen K."/>
            <person name="Nilsson O."/>
            <person name="Pereda V."/>
            <person name="Peter G."/>
            <person name="Philippe R."/>
            <person name="Pilate G."/>
            <person name="Poliakov A."/>
            <person name="Razumovskaya J."/>
            <person name="Richardson P."/>
            <person name="Rinaldi C."/>
            <person name="Ritland K."/>
            <person name="Rouze P."/>
            <person name="Ryaboy D."/>
            <person name="Schmutz J."/>
            <person name="Schrader J."/>
            <person name="Segerman B."/>
            <person name="Shin H."/>
            <person name="Siddiqui A."/>
            <person name="Sterky F."/>
            <person name="Terry A."/>
            <person name="Tsai C.J."/>
            <person name="Uberbacher E."/>
            <person name="Unneberg P."/>
            <person name="Vahala J."/>
            <person name="Wall K."/>
            <person name="Wessler S."/>
            <person name="Yang G."/>
            <person name="Yin T."/>
            <person name="Douglas C."/>
            <person name="Marra M."/>
            <person name="Sandberg G."/>
            <person name="Van de Peer Y."/>
            <person name="Rokhsar D."/>
        </authorList>
    </citation>
    <scope>NUCLEOTIDE SEQUENCE [LARGE SCALE GENOMIC DNA]</scope>
    <source>
        <strain evidence="2">cv. Nisqually</strain>
    </source>
</reference>
<keyword evidence="2" id="KW-1185">Reference proteome</keyword>
<name>A0A2K2AZJ6_POPTR</name>